<dbReference type="Proteomes" id="UP000183315">
    <property type="component" value="Unassembled WGS sequence"/>
</dbReference>
<protein>
    <submittedName>
        <fullName evidence="2">Antitoxin VapB</fullName>
    </submittedName>
</protein>
<dbReference type="InterPro" id="IPR011660">
    <property type="entry name" value="VapB-like"/>
</dbReference>
<dbReference type="Pfam" id="PF07704">
    <property type="entry name" value="PSK_trans_fac"/>
    <property type="match status" value="1"/>
</dbReference>
<keyword evidence="3" id="KW-1185">Reference proteome</keyword>
<accession>A0A1H6ZQ87</accession>
<proteinExistence type="predicted"/>
<dbReference type="eggNOG" id="COG4423">
    <property type="taxonomic scope" value="Bacteria"/>
</dbReference>
<keyword evidence="1" id="KW-1277">Toxin-antitoxin system</keyword>
<sequence>MSLNIKNARTVALVRELAERTGSSQTSAIEEAVRMQLKRLDAQHGHPEADARLARARVIVAEIQADLGEDDRAAIVAAQRDLYDESGLPR</sequence>
<evidence type="ECO:0000256" key="1">
    <source>
        <dbReference type="ARBA" id="ARBA00022649"/>
    </source>
</evidence>
<dbReference type="EMBL" id="FNZI01000004">
    <property type="protein sequence ID" value="SEJ51872.1"/>
    <property type="molecule type" value="Genomic_DNA"/>
</dbReference>
<name>A0A1H6ZQ87_9MICO</name>
<evidence type="ECO:0000313" key="3">
    <source>
        <dbReference type="Proteomes" id="UP000183315"/>
    </source>
</evidence>
<gene>
    <name evidence="2" type="ORF">SAMN05421637_2113</name>
</gene>
<dbReference type="RefSeq" id="WP_042216038.1">
    <property type="nucleotide sequence ID" value="NZ_BBLU01000015.1"/>
</dbReference>
<evidence type="ECO:0000313" key="2">
    <source>
        <dbReference type="EMBL" id="SEJ51872.1"/>
    </source>
</evidence>
<reference evidence="3" key="1">
    <citation type="submission" date="2016-10" db="EMBL/GenBank/DDBJ databases">
        <authorList>
            <person name="Varghese N."/>
        </authorList>
    </citation>
    <scope>NUCLEOTIDE SEQUENCE [LARGE SCALE GENOMIC DNA]</scope>
    <source>
        <strain evidence="3">DSM 24868</strain>
    </source>
</reference>
<dbReference type="STRING" id="1043493.SAMN05421637_2113"/>
<dbReference type="OrthoDB" id="560250at2"/>
<organism evidence="2 3">
    <name type="scientific">Demequina mangrovi</name>
    <dbReference type="NCBI Taxonomy" id="1043493"/>
    <lineage>
        <taxon>Bacteria</taxon>
        <taxon>Bacillati</taxon>
        <taxon>Actinomycetota</taxon>
        <taxon>Actinomycetes</taxon>
        <taxon>Micrococcales</taxon>
        <taxon>Demequinaceae</taxon>
        <taxon>Demequina</taxon>
    </lineage>
</organism>
<dbReference type="AlphaFoldDB" id="A0A1H6ZQ87"/>